<dbReference type="EMBL" id="JBBCAQ010000020">
    <property type="protein sequence ID" value="KAK7592947.1"/>
    <property type="molecule type" value="Genomic_DNA"/>
</dbReference>
<accession>A0AAN9Y4X4</accession>
<evidence type="ECO:0000313" key="2">
    <source>
        <dbReference type="EMBL" id="KAK7592947.1"/>
    </source>
</evidence>
<dbReference type="Proteomes" id="UP001367676">
    <property type="component" value="Unassembled WGS sequence"/>
</dbReference>
<keyword evidence="3" id="KW-1185">Reference proteome</keyword>
<proteinExistence type="predicted"/>
<gene>
    <name evidence="2" type="ORF">V9T40_007699</name>
</gene>
<dbReference type="AlphaFoldDB" id="A0AAN9Y4X4"/>
<comment type="caution">
    <text evidence="2">The sequence shown here is derived from an EMBL/GenBank/DDBJ whole genome shotgun (WGS) entry which is preliminary data.</text>
</comment>
<sequence length="98" mass="11470">MTLFEKSAILKHQNGGPHGLEYIDCCENNYWTKALGGRRKLFALKSCLKKCWDLPHVKEQAEEEYLFERSTFRLTGLKKSHREKLSHSKSEQNQSLDE</sequence>
<evidence type="ECO:0000256" key="1">
    <source>
        <dbReference type="SAM" id="MobiDB-lite"/>
    </source>
</evidence>
<feature type="region of interest" description="Disordered" evidence="1">
    <location>
        <begin position="77"/>
        <end position="98"/>
    </location>
</feature>
<reference evidence="2 3" key="1">
    <citation type="submission" date="2024-03" db="EMBL/GenBank/DDBJ databases">
        <title>Adaptation during the transition from Ophiocordyceps entomopathogen to insect associate is accompanied by gene loss and intensified selection.</title>
        <authorList>
            <person name="Ward C.M."/>
            <person name="Onetto C.A."/>
            <person name="Borneman A.R."/>
        </authorList>
    </citation>
    <scope>NUCLEOTIDE SEQUENCE [LARGE SCALE GENOMIC DNA]</scope>
    <source>
        <strain evidence="2">AWRI1</strain>
        <tissue evidence="2">Single Adult Female</tissue>
    </source>
</reference>
<evidence type="ECO:0000313" key="3">
    <source>
        <dbReference type="Proteomes" id="UP001367676"/>
    </source>
</evidence>
<organism evidence="2 3">
    <name type="scientific">Parthenolecanium corni</name>
    <dbReference type="NCBI Taxonomy" id="536013"/>
    <lineage>
        <taxon>Eukaryota</taxon>
        <taxon>Metazoa</taxon>
        <taxon>Ecdysozoa</taxon>
        <taxon>Arthropoda</taxon>
        <taxon>Hexapoda</taxon>
        <taxon>Insecta</taxon>
        <taxon>Pterygota</taxon>
        <taxon>Neoptera</taxon>
        <taxon>Paraneoptera</taxon>
        <taxon>Hemiptera</taxon>
        <taxon>Sternorrhyncha</taxon>
        <taxon>Coccoidea</taxon>
        <taxon>Coccidae</taxon>
        <taxon>Parthenolecanium</taxon>
    </lineage>
</organism>
<protein>
    <submittedName>
        <fullName evidence="2">Uncharacterized protein</fullName>
    </submittedName>
</protein>
<name>A0AAN9Y4X4_9HEMI</name>